<name>A0A0P1MQH6_9BACT</name>
<dbReference type="Pfam" id="PF03755">
    <property type="entry name" value="YicC-like_N"/>
    <property type="match status" value="1"/>
</dbReference>
<comment type="cofactor">
    <cofactor evidence="1">
        <name>a divalent metal cation</name>
        <dbReference type="ChEBI" id="CHEBI:60240"/>
    </cofactor>
</comment>
<comment type="similarity">
    <text evidence="5">Belongs to the YicC/YloC family.</text>
</comment>
<protein>
    <submittedName>
        <fullName evidence="8">TIGR00255 family protein</fullName>
    </submittedName>
</protein>
<keyword evidence="9" id="KW-1185">Reference proteome</keyword>
<dbReference type="AlphaFoldDB" id="A0A0P1MQH6"/>
<feature type="domain" description="Endoribonuclease YicC-like N-terminal" evidence="6">
    <location>
        <begin position="2"/>
        <end position="156"/>
    </location>
</feature>
<evidence type="ECO:0000259" key="7">
    <source>
        <dbReference type="Pfam" id="PF08340"/>
    </source>
</evidence>
<evidence type="ECO:0000256" key="5">
    <source>
        <dbReference type="ARBA" id="ARBA00035648"/>
    </source>
</evidence>
<dbReference type="InterPro" id="IPR005229">
    <property type="entry name" value="YicC/YloC-like"/>
</dbReference>
<dbReference type="GO" id="GO:0016787">
    <property type="term" value="F:hydrolase activity"/>
    <property type="evidence" value="ECO:0007669"/>
    <property type="project" value="UniProtKB-KW"/>
</dbReference>
<dbReference type="OrthoDB" id="9771229at2"/>
<dbReference type="EMBL" id="CZVW01000003">
    <property type="protein sequence ID" value="CUS97873.1"/>
    <property type="molecule type" value="Genomic_DNA"/>
</dbReference>
<gene>
    <name evidence="8" type="ORF">JGI23_00378</name>
</gene>
<evidence type="ECO:0000313" key="9">
    <source>
        <dbReference type="Proteomes" id="UP000199197"/>
    </source>
</evidence>
<evidence type="ECO:0000259" key="6">
    <source>
        <dbReference type="Pfam" id="PF03755"/>
    </source>
</evidence>
<dbReference type="Pfam" id="PF08340">
    <property type="entry name" value="YicC-like_C"/>
    <property type="match status" value="1"/>
</dbReference>
<keyword evidence="3" id="KW-0255">Endonuclease</keyword>
<evidence type="ECO:0000313" key="8">
    <source>
        <dbReference type="EMBL" id="CUS97873.1"/>
    </source>
</evidence>
<accession>A0A0P1MQH6</accession>
<feature type="domain" description="Endoribonuclease YicC-like C-terminal" evidence="7">
    <location>
        <begin position="177"/>
        <end position="293"/>
    </location>
</feature>
<keyword evidence="2" id="KW-0540">Nuclease</keyword>
<evidence type="ECO:0000256" key="4">
    <source>
        <dbReference type="ARBA" id="ARBA00022801"/>
    </source>
</evidence>
<dbReference type="GO" id="GO:0004521">
    <property type="term" value="F:RNA endonuclease activity"/>
    <property type="evidence" value="ECO:0007669"/>
    <property type="project" value="InterPro"/>
</dbReference>
<dbReference type="NCBIfam" id="TIGR00255">
    <property type="entry name" value="YicC/YloC family endoribonuclease"/>
    <property type="match status" value="1"/>
</dbReference>
<proteinExistence type="inferred from homology"/>
<reference evidence="9" key="1">
    <citation type="submission" date="2015-11" db="EMBL/GenBank/DDBJ databases">
        <authorList>
            <person name="Varghese N."/>
        </authorList>
    </citation>
    <scope>NUCLEOTIDE SEQUENCE [LARGE SCALE GENOMIC DNA]</scope>
    <source>
        <strain evidence="9">JGI-23</strain>
    </source>
</reference>
<evidence type="ECO:0000256" key="3">
    <source>
        <dbReference type="ARBA" id="ARBA00022759"/>
    </source>
</evidence>
<evidence type="ECO:0000256" key="2">
    <source>
        <dbReference type="ARBA" id="ARBA00022722"/>
    </source>
</evidence>
<dbReference type="PANTHER" id="PTHR30636">
    <property type="entry name" value="UPF0701 PROTEIN YICC"/>
    <property type="match status" value="1"/>
</dbReference>
<keyword evidence="4" id="KW-0378">Hydrolase</keyword>
<dbReference type="InterPro" id="IPR013527">
    <property type="entry name" value="YicC-like_N"/>
</dbReference>
<dbReference type="InterPro" id="IPR013551">
    <property type="entry name" value="YicC-like_C"/>
</dbReference>
<dbReference type="PANTHER" id="PTHR30636:SF3">
    <property type="entry name" value="UPF0701 PROTEIN YICC"/>
    <property type="match status" value="1"/>
</dbReference>
<organism evidence="8 9">
    <name type="scientific">Candidatus Chryseopegocella kryptomonas</name>
    <dbReference type="NCBI Taxonomy" id="1633643"/>
    <lineage>
        <taxon>Bacteria</taxon>
        <taxon>Pseudomonadati</taxon>
        <taxon>Candidatus Kryptoniota</taxon>
        <taxon>Candidatus Chryseopegocella</taxon>
    </lineage>
</organism>
<sequence>MISSMTGFGKYEIKKDGISVSVEIKSVNSRFLEINLKLPKILQSREFEIREIIRQKISRGKVFAIIDYEIDPSIQPPLKINFDVANYLVKSLKELKRKTKIRGEIKLEHLLEFSQIFEIELEKDISEDEWEIVRTAVENAVDKLIEARNKEGFELAKDIENRINAISKDVDKILALSNEKLKERQEKLKARIEEIFKDVEFDRNRLEAELVLLANKLDITEECVRLKSHTKFFLDTLKSSENAVGRRLNFLLQEMLREATTINAKSEDTEIIYLVVGIKEEIEKIREQLQNVE</sequence>
<dbReference type="RefSeq" id="WP_092347625.1">
    <property type="nucleotide sequence ID" value="NZ_CZVW01000003.1"/>
</dbReference>
<evidence type="ECO:0000256" key="1">
    <source>
        <dbReference type="ARBA" id="ARBA00001968"/>
    </source>
</evidence>
<dbReference type="Proteomes" id="UP000199197">
    <property type="component" value="Unassembled WGS sequence"/>
</dbReference>